<dbReference type="RefSeq" id="WP_183304577.1">
    <property type="nucleotide sequence ID" value="NZ_JACIFD010000007.1"/>
</dbReference>
<dbReference type="AlphaFoldDB" id="A0A840DN98"/>
<protein>
    <recommendedName>
        <fullName evidence="4">PAC2 family protein</fullName>
    </recommendedName>
</protein>
<accession>A0A840DN98</accession>
<dbReference type="Proteomes" id="UP000571183">
    <property type="component" value="Unassembled WGS sequence"/>
</dbReference>
<name>A0A840DN98_9MICO</name>
<comment type="caution">
    <text evidence="2">The sequence shown here is derived from an EMBL/GenBank/DDBJ whole genome shotgun (WGS) entry which is preliminary data.</text>
</comment>
<proteinExistence type="predicted"/>
<dbReference type="Gene3D" id="1.10.287.100">
    <property type="match status" value="1"/>
</dbReference>
<dbReference type="Gene3D" id="3.40.50.10900">
    <property type="entry name" value="PAC-like subunit"/>
    <property type="match status" value="1"/>
</dbReference>
<dbReference type="EMBL" id="JACIFD010000007">
    <property type="protein sequence ID" value="MBB4071518.1"/>
    <property type="molecule type" value="Genomic_DNA"/>
</dbReference>
<organism evidence="2 3">
    <name type="scientific">Canibacter oris</name>
    <dbReference type="NCBI Taxonomy" id="1365628"/>
    <lineage>
        <taxon>Bacteria</taxon>
        <taxon>Bacillati</taxon>
        <taxon>Actinomycetota</taxon>
        <taxon>Actinomycetes</taxon>
        <taxon>Micrococcales</taxon>
        <taxon>Microbacteriaceae</taxon>
        <taxon>Canibacter</taxon>
    </lineage>
</organism>
<sequence length="346" mass="38571">MSEALFRLDITDLTAVPKGLPLIVLLRPTTDVCDMFEMVEHHLLVHTEPRRLLHFEPDLLLDYRARRPEMLFKVDRIVSYEPPELALHLCTDSIGNNFLLLSGFEPDYKWDSFITALLLLIETLRVRLTVCMHSLPMPVPHTRPITKTLSGTLQEFITANSDWQPVTPIAANLGHVLEYRLSQAEADVIGCTLLLPQYLTSSTYPGAALAAISLVSRITDLIISTEDLLASDQAFNEEIAEQVAGATDHQEMIARLEARYDAFMQQHSANRDETTLQPEPSETDEQTIPSAEQLAAEFTQFLESSGNDPKFNAANLGEADQSQQADKSAGEQAKRDDTPNPNNSES</sequence>
<evidence type="ECO:0008006" key="4">
    <source>
        <dbReference type="Google" id="ProtNLM"/>
    </source>
</evidence>
<feature type="compositionally biased region" description="Polar residues" evidence="1">
    <location>
        <begin position="275"/>
        <end position="290"/>
    </location>
</feature>
<dbReference type="InterPro" id="IPR038389">
    <property type="entry name" value="PSMG2_sf"/>
</dbReference>
<evidence type="ECO:0000256" key="1">
    <source>
        <dbReference type="SAM" id="MobiDB-lite"/>
    </source>
</evidence>
<evidence type="ECO:0000313" key="3">
    <source>
        <dbReference type="Proteomes" id="UP000571183"/>
    </source>
</evidence>
<dbReference type="InterPro" id="IPR008492">
    <property type="entry name" value="Rv2714-like"/>
</dbReference>
<reference evidence="2" key="1">
    <citation type="submission" date="2020-08" db="EMBL/GenBank/DDBJ databases">
        <title>Sequencing the genomes of 1000 actinobacteria strains.</title>
        <authorList>
            <person name="Klenk H.-P."/>
        </authorList>
    </citation>
    <scope>NUCLEOTIDE SEQUENCE [LARGE SCALE GENOMIC DNA]</scope>
    <source>
        <strain evidence="2">DSM 27064</strain>
    </source>
</reference>
<gene>
    <name evidence="2" type="ORF">F5897_000826</name>
</gene>
<feature type="compositionally biased region" description="Basic and acidic residues" evidence="1">
    <location>
        <begin position="328"/>
        <end position="338"/>
    </location>
</feature>
<dbReference type="SUPFAM" id="SSF159659">
    <property type="entry name" value="Cgl1923-like"/>
    <property type="match status" value="1"/>
</dbReference>
<feature type="region of interest" description="Disordered" evidence="1">
    <location>
        <begin position="269"/>
        <end position="346"/>
    </location>
</feature>
<keyword evidence="3" id="KW-1185">Reference proteome</keyword>
<dbReference type="PIRSF" id="PIRSF028754">
    <property type="entry name" value="UCP028754"/>
    <property type="match status" value="1"/>
</dbReference>
<dbReference type="Pfam" id="PF09754">
    <property type="entry name" value="PAC2"/>
    <property type="match status" value="1"/>
</dbReference>
<dbReference type="InterPro" id="IPR019151">
    <property type="entry name" value="Proteasome_assmbl_chaperone_2"/>
</dbReference>
<evidence type="ECO:0000313" key="2">
    <source>
        <dbReference type="EMBL" id="MBB4071518.1"/>
    </source>
</evidence>